<dbReference type="OrthoDB" id="2693038at2759"/>
<keyword evidence="8" id="KW-1185">Reference proteome</keyword>
<dbReference type="AlphaFoldDB" id="A0A0C9TBV9"/>
<dbReference type="InterPro" id="IPR051694">
    <property type="entry name" value="Immunoregulatory_rcpt-like"/>
</dbReference>
<name>A0A0C9TBV9_PAXIN</name>
<keyword evidence="3 6" id="KW-1133">Transmembrane helix</keyword>
<dbReference type="Proteomes" id="UP000053647">
    <property type="component" value="Unassembled WGS sequence"/>
</dbReference>
<feature type="compositionally biased region" description="Pro residues" evidence="5">
    <location>
        <begin position="264"/>
        <end position="273"/>
    </location>
</feature>
<dbReference type="GO" id="GO:0016020">
    <property type="term" value="C:membrane"/>
    <property type="evidence" value="ECO:0007669"/>
    <property type="project" value="UniProtKB-SubCell"/>
</dbReference>
<reference evidence="7 8" key="1">
    <citation type="submission" date="2014-06" db="EMBL/GenBank/DDBJ databases">
        <authorList>
            <consortium name="DOE Joint Genome Institute"/>
            <person name="Kuo A."/>
            <person name="Kohler A."/>
            <person name="Nagy L.G."/>
            <person name="Floudas D."/>
            <person name="Copeland A."/>
            <person name="Barry K.W."/>
            <person name="Cichocki N."/>
            <person name="Veneault-Fourrey C."/>
            <person name="LaButti K."/>
            <person name="Lindquist E.A."/>
            <person name="Lipzen A."/>
            <person name="Lundell T."/>
            <person name="Morin E."/>
            <person name="Murat C."/>
            <person name="Sun H."/>
            <person name="Tunlid A."/>
            <person name="Henrissat B."/>
            <person name="Grigoriev I.V."/>
            <person name="Hibbett D.S."/>
            <person name="Martin F."/>
            <person name="Nordberg H.P."/>
            <person name="Cantor M.N."/>
            <person name="Hua S.X."/>
        </authorList>
    </citation>
    <scope>NUCLEOTIDE SEQUENCE [LARGE SCALE GENOMIC DNA]</scope>
    <source>
        <strain evidence="7 8">ATCC 200175</strain>
    </source>
</reference>
<feature type="compositionally biased region" description="Low complexity" evidence="5">
    <location>
        <begin position="65"/>
        <end position="107"/>
    </location>
</feature>
<sequence length="338" mass="35329">MDANYRLHRRFLGRRQGLGGVGGLLGGANTPTSSNAASQNPGLGGIIGGITSIVDLPTMLPPSATPSSTPLTRLSSSSTGSTTTTTTTSTSTSSTTSTSTSSHSSTPTPTPTPTSSASDIVYLTTSGDDIVYITSTVPAPSATVAPPKSFLQNPSLEGGVFTLVGIAALIIIFVLVTWTIRKRRRNSLDRDAAAVTFDPTIMDRYDDGRENSIEKHRLSGNSSGHGQGFGYGAQPAYAPPLAPPQGYYGHAGYGRYPAAAYRPPSPNPAPYRSPSPAAYGDNTGGANLTRKYSDRKPVPPLLPNPVYDPSHSQVSIPQQHYQEQPAPQVQGGNTMAIR</sequence>
<gene>
    <name evidence="7" type="ORF">PAXINDRAFT_21971</name>
</gene>
<dbReference type="EMBL" id="KN821561">
    <property type="protein sequence ID" value="KIJ04736.1"/>
    <property type="molecule type" value="Genomic_DNA"/>
</dbReference>
<protein>
    <recommendedName>
        <fullName evidence="9">Transmembrane protein</fullName>
    </recommendedName>
</protein>
<dbReference type="PANTHER" id="PTHR15549">
    <property type="entry name" value="PAIRED IMMUNOGLOBULIN-LIKE TYPE 2 RECEPTOR"/>
    <property type="match status" value="1"/>
</dbReference>
<feature type="region of interest" description="Disordered" evidence="5">
    <location>
        <begin position="264"/>
        <end position="338"/>
    </location>
</feature>
<evidence type="ECO:0008006" key="9">
    <source>
        <dbReference type="Google" id="ProtNLM"/>
    </source>
</evidence>
<evidence type="ECO:0000256" key="1">
    <source>
        <dbReference type="ARBA" id="ARBA00004167"/>
    </source>
</evidence>
<evidence type="ECO:0000256" key="4">
    <source>
        <dbReference type="ARBA" id="ARBA00023136"/>
    </source>
</evidence>
<accession>A0A0C9TBV9</accession>
<keyword evidence="2 6" id="KW-0812">Transmembrane</keyword>
<reference evidence="8" key="2">
    <citation type="submission" date="2015-01" db="EMBL/GenBank/DDBJ databases">
        <title>Evolutionary Origins and Diversification of the Mycorrhizal Mutualists.</title>
        <authorList>
            <consortium name="DOE Joint Genome Institute"/>
            <consortium name="Mycorrhizal Genomics Consortium"/>
            <person name="Kohler A."/>
            <person name="Kuo A."/>
            <person name="Nagy L.G."/>
            <person name="Floudas D."/>
            <person name="Copeland A."/>
            <person name="Barry K.W."/>
            <person name="Cichocki N."/>
            <person name="Veneault-Fourrey C."/>
            <person name="LaButti K."/>
            <person name="Lindquist E.A."/>
            <person name="Lipzen A."/>
            <person name="Lundell T."/>
            <person name="Morin E."/>
            <person name="Murat C."/>
            <person name="Riley R."/>
            <person name="Ohm R."/>
            <person name="Sun H."/>
            <person name="Tunlid A."/>
            <person name="Henrissat B."/>
            <person name="Grigoriev I.V."/>
            <person name="Hibbett D.S."/>
            <person name="Martin F."/>
        </authorList>
    </citation>
    <scope>NUCLEOTIDE SEQUENCE [LARGE SCALE GENOMIC DNA]</scope>
    <source>
        <strain evidence="8">ATCC 200175</strain>
    </source>
</reference>
<proteinExistence type="predicted"/>
<dbReference type="GO" id="GO:0071944">
    <property type="term" value="C:cell periphery"/>
    <property type="evidence" value="ECO:0007669"/>
    <property type="project" value="UniProtKB-ARBA"/>
</dbReference>
<dbReference type="HOGENOM" id="CLU_781106_0_0_1"/>
<feature type="region of interest" description="Disordered" evidence="5">
    <location>
        <begin position="58"/>
        <end position="119"/>
    </location>
</feature>
<evidence type="ECO:0000256" key="3">
    <source>
        <dbReference type="ARBA" id="ARBA00022989"/>
    </source>
</evidence>
<evidence type="ECO:0000313" key="8">
    <source>
        <dbReference type="Proteomes" id="UP000053647"/>
    </source>
</evidence>
<organism evidence="7 8">
    <name type="scientific">Paxillus involutus ATCC 200175</name>
    <dbReference type="NCBI Taxonomy" id="664439"/>
    <lineage>
        <taxon>Eukaryota</taxon>
        <taxon>Fungi</taxon>
        <taxon>Dikarya</taxon>
        <taxon>Basidiomycota</taxon>
        <taxon>Agaricomycotina</taxon>
        <taxon>Agaricomycetes</taxon>
        <taxon>Agaricomycetidae</taxon>
        <taxon>Boletales</taxon>
        <taxon>Paxilineae</taxon>
        <taxon>Paxillaceae</taxon>
        <taxon>Paxillus</taxon>
    </lineage>
</organism>
<feature type="transmembrane region" description="Helical" evidence="6">
    <location>
        <begin position="158"/>
        <end position="180"/>
    </location>
</feature>
<keyword evidence="4 6" id="KW-0472">Membrane</keyword>
<feature type="compositionally biased region" description="Polar residues" evidence="5">
    <location>
        <begin position="310"/>
        <end position="338"/>
    </location>
</feature>
<evidence type="ECO:0000256" key="2">
    <source>
        <dbReference type="ARBA" id="ARBA00022692"/>
    </source>
</evidence>
<comment type="subcellular location">
    <subcellularLocation>
        <location evidence="1">Membrane</location>
        <topology evidence="1">Single-pass membrane protein</topology>
    </subcellularLocation>
</comment>
<evidence type="ECO:0000256" key="6">
    <source>
        <dbReference type="SAM" id="Phobius"/>
    </source>
</evidence>
<evidence type="ECO:0000313" key="7">
    <source>
        <dbReference type="EMBL" id="KIJ04736.1"/>
    </source>
</evidence>
<dbReference type="PANTHER" id="PTHR15549:SF30">
    <property type="entry name" value="MID2 DOMAIN-CONTAINING PROTEIN"/>
    <property type="match status" value="1"/>
</dbReference>
<evidence type="ECO:0000256" key="5">
    <source>
        <dbReference type="SAM" id="MobiDB-lite"/>
    </source>
</evidence>